<evidence type="ECO:0000313" key="1">
    <source>
        <dbReference type="EMBL" id="ABJ06595.1"/>
    </source>
</evidence>
<sequence>MALALTAMLAGLLLPFAGQLIRTWSRGEGHVQDADGWMRLISRLQADLATAIPLPIAAGGPELVFRMDRNAVILVRPPRREESGGLQITAYVIEQSKSGDALVNYSATFDRSLALADPRSLGNATAVFTGPYRLGFATVDADGIRAESWRDRAELPRAIELSARSTGVGTAATVPIILPIVAYKTDPPSPRPGTK</sequence>
<dbReference type="STRING" id="316055.RPE_2658"/>
<organism evidence="1">
    <name type="scientific">Rhodopseudomonas palustris (strain BisA53)</name>
    <dbReference type="NCBI Taxonomy" id="316055"/>
    <lineage>
        <taxon>Bacteria</taxon>
        <taxon>Pseudomonadati</taxon>
        <taxon>Pseudomonadota</taxon>
        <taxon>Alphaproteobacteria</taxon>
        <taxon>Hyphomicrobiales</taxon>
        <taxon>Nitrobacteraceae</taxon>
        <taxon>Rhodopseudomonas</taxon>
    </lineage>
</organism>
<dbReference type="HOGENOM" id="CLU_1395373_0_0_5"/>
<gene>
    <name evidence="1" type="ordered locus">RPE_2658</name>
</gene>
<dbReference type="eggNOG" id="ENOG502ZQCC">
    <property type="taxonomic scope" value="Bacteria"/>
</dbReference>
<dbReference type="EMBL" id="CP000463">
    <property type="protein sequence ID" value="ABJ06595.1"/>
    <property type="molecule type" value="Genomic_DNA"/>
</dbReference>
<name>Q07N89_RHOP5</name>
<proteinExistence type="predicted"/>
<dbReference type="KEGG" id="rpe:RPE_2658"/>
<accession>Q07N89</accession>
<protein>
    <submittedName>
        <fullName evidence="1">Prepilin-type cleavage/methylation-like protein</fullName>
    </submittedName>
</protein>
<dbReference type="AlphaFoldDB" id="Q07N89"/>
<reference evidence="1" key="1">
    <citation type="submission" date="2006-09" db="EMBL/GenBank/DDBJ databases">
        <title>Complete sequence of Rhodopseudomonas palustris BisA53.</title>
        <authorList>
            <consortium name="US DOE Joint Genome Institute"/>
            <person name="Copeland A."/>
            <person name="Lucas S."/>
            <person name="Lapidus A."/>
            <person name="Barry K."/>
            <person name="Detter J.C."/>
            <person name="Glavina del Rio T."/>
            <person name="Hammon N."/>
            <person name="Israni S."/>
            <person name="Dalin E."/>
            <person name="Tice H."/>
            <person name="Pitluck S."/>
            <person name="Chain P."/>
            <person name="Malfatti S."/>
            <person name="Shin M."/>
            <person name="Vergez L."/>
            <person name="Schmutz J."/>
            <person name="Larimer F."/>
            <person name="Land M."/>
            <person name="Hauser L."/>
            <person name="Pelletier D.A."/>
            <person name="Kyrpides N."/>
            <person name="Kim E."/>
            <person name="Harwood C.S."/>
            <person name="Oda Y."/>
            <person name="Richardson P."/>
        </authorList>
    </citation>
    <scope>NUCLEOTIDE SEQUENCE [LARGE SCALE GENOMIC DNA]</scope>
    <source>
        <strain evidence="1">BisA53</strain>
    </source>
</reference>